<dbReference type="EMBL" id="FNMV01000011">
    <property type="protein sequence ID" value="SDX52987.1"/>
    <property type="molecule type" value="Genomic_DNA"/>
</dbReference>
<evidence type="ECO:0000313" key="1">
    <source>
        <dbReference type="EMBL" id="SDX52987.1"/>
    </source>
</evidence>
<proteinExistence type="predicted"/>
<dbReference type="SUPFAM" id="SSF56024">
    <property type="entry name" value="Phospholipase D/nuclease"/>
    <property type="match status" value="1"/>
</dbReference>
<dbReference type="STRING" id="229203.SAMN05444338_111105"/>
<dbReference type="Gene3D" id="3.30.870.10">
    <property type="entry name" value="Endonuclease Chain A"/>
    <property type="match status" value="1"/>
</dbReference>
<dbReference type="Proteomes" id="UP000198569">
    <property type="component" value="Unassembled WGS sequence"/>
</dbReference>
<dbReference type="RefSeq" id="WP_091433658.1">
    <property type="nucleotide sequence ID" value="NZ_FNMV01000011.1"/>
</dbReference>
<reference evidence="2" key="1">
    <citation type="submission" date="2016-10" db="EMBL/GenBank/DDBJ databases">
        <authorList>
            <person name="Varghese N."/>
            <person name="Submissions S."/>
        </authorList>
    </citation>
    <scope>NUCLEOTIDE SEQUENCE [LARGE SCALE GENOMIC DNA]</scope>
    <source>
        <strain evidence="2">DSM 15718</strain>
    </source>
</reference>
<name>A0A1H3CFQ6_9FLAO</name>
<organism evidence="1 2">
    <name type="scientific">Flavobacterium degerlachei</name>
    <dbReference type="NCBI Taxonomy" id="229203"/>
    <lineage>
        <taxon>Bacteria</taxon>
        <taxon>Pseudomonadati</taxon>
        <taxon>Bacteroidota</taxon>
        <taxon>Flavobacteriia</taxon>
        <taxon>Flavobacteriales</taxon>
        <taxon>Flavobacteriaceae</taxon>
        <taxon>Flavobacterium</taxon>
    </lineage>
</organism>
<dbReference type="AlphaFoldDB" id="A0A1H3CFQ6"/>
<evidence type="ECO:0008006" key="3">
    <source>
        <dbReference type="Google" id="ProtNLM"/>
    </source>
</evidence>
<gene>
    <name evidence="1" type="ORF">SAMN05444338_111105</name>
</gene>
<accession>A0A1H3CFQ6</accession>
<protein>
    <recommendedName>
        <fullName evidence="3">PLD-like domain-containing protein</fullName>
    </recommendedName>
</protein>
<keyword evidence="2" id="KW-1185">Reference proteome</keyword>
<evidence type="ECO:0000313" key="2">
    <source>
        <dbReference type="Proteomes" id="UP000198569"/>
    </source>
</evidence>
<sequence>MKFIPIMEISGQIMTLIEDAEKSLIIVSPYIEIAKWEKLKKCLQRAVDRGVSIIIYTREYAKQNLDPLRAFKVKIILVKDLHSKIYLNDAYGIVSSQNLYHYSDINSIDFAYKTETDEERNQLVNLINKYLANSKPIEQYIIASKTEVGNEIVVEKEEGTNVFPLKDIDLEKIKEWFHDKFPEIKMNSTKQYVYCNKLLACGDVMLREGFEIRFSYGIKNQDQYIKAIQTLNFENNNYKYEKTLVTNNSQAPYLIYVPQEVTDIQKLIYDYIFIAKTIIDKTRNIKI</sequence>
<dbReference type="OrthoDB" id="5500241at2"/>